<sequence>MVKQPLEIHRDVKLHLQPMEETHTGAGGSMREPGEISAGPGFWQAPADHGERGPFCGRFPDGACDVVGNPHWSRLCLKDCSLGKSEPQWSRLGRTVALGRALTPEQGNDSSMSGGRNNR</sequence>
<keyword evidence="3" id="KW-1185">Reference proteome</keyword>
<evidence type="ECO:0000256" key="1">
    <source>
        <dbReference type="SAM" id="MobiDB-lite"/>
    </source>
</evidence>
<name>A0A3M0KAI6_HIRRU</name>
<organism evidence="2 3">
    <name type="scientific">Hirundo rustica rustica</name>
    <dbReference type="NCBI Taxonomy" id="333673"/>
    <lineage>
        <taxon>Eukaryota</taxon>
        <taxon>Metazoa</taxon>
        <taxon>Chordata</taxon>
        <taxon>Craniata</taxon>
        <taxon>Vertebrata</taxon>
        <taxon>Euteleostomi</taxon>
        <taxon>Archelosauria</taxon>
        <taxon>Archosauria</taxon>
        <taxon>Dinosauria</taxon>
        <taxon>Saurischia</taxon>
        <taxon>Theropoda</taxon>
        <taxon>Coelurosauria</taxon>
        <taxon>Aves</taxon>
        <taxon>Neognathae</taxon>
        <taxon>Neoaves</taxon>
        <taxon>Telluraves</taxon>
        <taxon>Australaves</taxon>
        <taxon>Passeriformes</taxon>
        <taxon>Sylvioidea</taxon>
        <taxon>Hirundinidae</taxon>
        <taxon>Hirundo</taxon>
    </lineage>
</organism>
<evidence type="ECO:0000313" key="2">
    <source>
        <dbReference type="EMBL" id="RMC10142.1"/>
    </source>
</evidence>
<reference evidence="2 3" key="1">
    <citation type="submission" date="2018-07" db="EMBL/GenBank/DDBJ databases">
        <title>A high quality draft genome assembly of the barn swallow (H. rustica rustica).</title>
        <authorList>
            <person name="Formenti G."/>
            <person name="Chiara M."/>
            <person name="Poveda L."/>
            <person name="Francoijs K.-J."/>
            <person name="Bonisoli-Alquati A."/>
            <person name="Canova L."/>
            <person name="Gianfranceschi L."/>
            <person name="Horner D.S."/>
            <person name="Saino N."/>
        </authorList>
    </citation>
    <scope>NUCLEOTIDE SEQUENCE [LARGE SCALE GENOMIC DNA]</scope>
    <source>
        <strain evidence="2">Chelidonia</strain>
        <tissue evidence="2">Blood</tissue>
    </source>
</reference>
<proteinExistence type="predicted"/>
<feature type="region of interest" description="Disordered" evidence="1">
    <location>
        <begin position="18"/>
        <end position="46"/>
    </location>
</feature>
<comment type="caution">
    <text evidence="2">The sequence shown here is derived from an EMBL/GenBank/DDBJ whole genome shotgun (WGS) entry which is preliminary data.</text>
</comment>
<feature type="region of interest" description="Disordered" evidence="1">
    <location>
        <begin position="100"/>
        <end position="119"/>
    </location>
</feature>
<dbReference type="AlphaFoldDB" id="A0A3M0KAI6"/>
<dbReference type="Proteomes" id="UP000269221">
    <property type="component" value="Unassembled WGS sequence"/>
</dbReference>
<accession>A0A3M0KAI6</accession>
<protein>
    <submittedName>
        <fullName evidence="2">Uncharacterized protein</fullName>
    </submittedName>
</protein>
<evidence type="ECO:0000313" key="3">
    <source>
        <dbReference type="Proteomes" id="UP000269221"/>
    </source>
</evidence>
<feature type="compositionally biased region" description="Polar residues" evidence="1">
    <location>
        <begin position="105"/>
        <end position="119"/>
    </location>
</feature>
<gene>
    <name evidence="2" type="ORF">DUI87_12941</name>
</gene>
<dbReference type="EMBL" id="QRBI01000112">
    <property type="protein sequence ID" value="RMC10142.1"/>
    <property type="molecule type" value="Genomic_DNA"/>
</dbReference>